<feature type="binding site" evidence="8">
    <location>
        <position position="311"/>
    </location>
    <ligand>
        <name>Mn(2+)</name>
        <dbReference type="ChEBI" id="CHEBI:29035"/>
    </ligand>
</feature>
<name>Q1JZC4_DESA6</name>
<dbReference type="OrthoDB" id="9760224at2"/>
<dbReference type="PANTHER" id="PTHR47371:SF3">
    <property type="entry name" value="PHOSPHOGLYCEROL TRANSFERASE I"/>
    <property type="match status" value="1"/>
</dbReference>
<evidence type="ECO:0000256" key="1">
    <source>
        <dbReference type="ARBA" id="ARBA00004651"/>
    </source>
</evidence>
<evidence type="ECO:0000313" key="13">
    <source>
        <dbReference type="Proteomes" id="UP000005695"/>
    </source>
</evidence>
<evidence type="ECO:0000256" key="3">
    <source>
        <dbReference type="ARBA" id="ARBA00022692"/>
    </source>
</evidence>
<evidence type="ECO:0000259" key="11">
    <source>
        <dbReference type="Pfam" id="PF00884"/>
    </source>
</evidence>
<feature type="binding site" evidence="8">
    <location>
        <position position="351"/>
    </location>
    <ligand>
        <name>Mn(2+)</name>
        <dbReference type="ChEBI" id="CHEBI:29035"/>
    </ligand>
</feature>
<feature type="binding site" evidence="7">
    <location>
        <position position="470"/>
    </location>
    <ligand>
        <name>substrate</name>
    </ligand>
</feature>
<evidence type="ECO:0000256" key="8">
    <source>
        <dbReference type="PIRSR" id="PIRSR005091-3"/>
    </source>
</evidence>
<feature type="region of interest" description="Disordered" evidence="9">
    <location>
        <begin position="684"/>
        <end position="705"/>
    </location>
</feature>
<sequence length="705" mass="79754">MNRCLKLKVRGKRLTRQFISHESRFILKWYLVLLGVFGLQRAALLAYNHSLTKGVDTTTLLNSFVVGLRFDLATATYLLAPLFLLLVFSHRSRRMLSWLMPLLLAILIIGGIAELNFYREFESRYNSLVFEYLSHPFTVGGMVWDGYPVVRHLLVAALVFGTLWPIHRRILRSLRQTPAPPLAIRDRLGRTMGNTLFIVLMVFAMRGGFQHEPLRWGDAFFSEQPFANHLALNGMFTLGRTAWDQIYSTQESWTAAMKDEEALKATRQLVLTQRDTLQQPDIFPLLRQSQNPAPLQPISDRPPNVVVILMESFAGRMVGALGQAAPITPDFDQLAKQGVLFTRAFSNGTHTHQGVYASMASWPNLPGYEYLMKMMEANQAMSCLPELLKRRGYQTLFLYNGEFSWDNKEGFFRQHGMEEFIGRDDYVNPYFVDPVWGVSDIDVFRRANAEFRERAKKGPFCATILTLSNHSPFNLPDPLPFTAVDAPAGQEGRYNAMRFADWSLGEFFRLARQEAYFDNTLFVITGDHGFASSPMVTSMNLSRFHVPLLFYAPSMLAPQTRTTVASQVDIVPSILGLLSKNTRHQSWGRNLFALPAGDGGFAMIKPSGGEERVALIEDNYLLQIAPKEKPRLYRYQLGSQPSSSKDLAAEQASRVTRMSHQVEAYVETAILSLRQRIVGVPQRQPSPTAIATRPAELPARQVARQ</sequence>
<dbReference type="Gene3D" id="3.30.1120.80">
    <property type="match status" value="1"/>
</dbReference>
<feature type="transmembrane region" description="Helical" evidence="10">
    <location>
        <begin position="188"/>
        <end position="205"/>
    </location>
</feature>
<feature type="transmembrane region" description="Helical" evidence="10">
    <location>
        <begin position="149"/>
        <end position="167"/>
    </location>
</feature>
<evidence type="ECO:0000256" key="9">
    <source>
        <dbReference type="SAM" id="MobiDB-lite"/>
    </source>
</evidence>
<accession>Q1JZC4</accession>
<dbReference type="CDD" id="cd16015">
    <property type="entry name" value="LTA_synthase"/>
    <property type="match status" value="1"/>
</dbReference>
<evidence type="ECO:0000256" key="5">
    <source>
        <dbReference type="ARBA" id="ARBA00023136"/>
    </source>
</evidence>
<reference evidence="12" key="1">
    <citation type="submission" date="2006-05" db="EMBL/GenBank/DDBJ databases">
        <title>Annotation of the draft genome assembly of Desulfuromonas acetoxidans DSM 684.</title>
        <authorList>
            <consortium name="US DOE Joint Genome Institute (JGI-ORNL)"/>
            <person name="Larimer F."/>
            <person name="Land M."/>
            <person name="Hauser L."/>
        </authorList>
    </citation>
    <scope>NUCLEOTIDE SEQUENCE [LARGE SCALE GENOMIC DNA]</scope>
    <source>
        <strain evidence="12">DSM 684</strain>
    </source>
</reference>
<reference evidence="12" key="2">
    <citation type="submission" date="2006-05" db="EMBL/GenBank/DDBJ databases">
        <title>Sequencing of the draft genome and assembly of Desulfuromonas acetoxidans DSM 684.</title>
        <authorList>
            <consortium name="US DOE Joint Genome Institute (JGI-PGF)"/>
            <person name="Copeland A."/>
            <person name="Lucas S."/>
            <person name="Lapidus A."/>
            <person name="Barry K."/>
            <person name="Detter J.C."/>
            <person name="Glavina del Rio T."/>
            <person name="Hammon N."/>
            <person name="Israni S."/>
            <person name="Dalin E."/>
            <person name="Tice H."/>
            <person name="Bruce D."/>
            <person name="Pitluck S."/>
            <person name="Richardson P."/>
        </authorList>
    </citation>
    <scope>NUCLEOTIDE SEQUENCE [LARGE SCALE GENOMIC DNA]</scope>
    <source>
        <strain evidence="12">DSM 684</strain>
    </source>
</reference>
<dbReference type="EMBL" id="AAEW02000009">
    <property type="protein sequence ID" value="EAT15643.1"/>
    <property type="molecule type" value="Genomic_DNA"/>
</dbReference>
<feature type="domain" description="Sulfatase N-terminal" evidence="11">
    <location>
        <begin position="303"/>
        <end position="578"/>
    </location>
</feature>
<gene>
    <name evidence="12" type="ORF">Dace_1505</name>
</gene>
<dbReference type="InterPro" id="IPR017850">
    <property type="entry name" value="Alkaline_phosphatase_core_sf"/>
</dbReference>
<evidence type="ECO:0000313" key="12">
    <source>
        <dbReference type="EMBL" id="EAT15643.1"/>
    </source>
</evidence>
<evidence type="ECO:0000256" key="10">
    <source>
        <dbReference type="SAM" id="Phobius"/>
    </source>
</evidence>
<dbReference type="PIRSF" id="PIRSF005091">
    <property type="entry name" value="Mmb_sulf_HI1246"/>
    <property type="match status" value="1"/>
</dbReference>
<keyword evidence="2" id="KW-1003">Cell membrane</keyword>
<evidence type="ECO:0000256" key="4">
    <source>
        <dbReference type="ARBA" id="ARBA00022989"/>
    </source>
</evidence>
<dbReference type="Proteomes" id="UP000005695">
    <property type="component" value="Unassembled WGS sequence"/>
</dbReference>
<feature type="binding site" evidence="8">
    <location>
        <position position="528"/>
    </location>
    <ligand>
        <name>Mn(2+)</name>
        <dbReference type="ChEBI" id="CHEBI:29035"/>
    </ligand>
</feature>
<dbReference type="Pfam" id="PF00884">
    <property type="entry name" value="Sulfatase"/>
    <property type="match status" value="1"/>
</dbReference>
<dbReference type="Gene3D" id="3.40.720.10">
    <property type="entry name" value="Alkaline Phosphatase, subunit A"/>
    <property type="match status" value="1"/>
</dbReference>
<dbReference type="RefSeq" id="WP_006000611.1">
    <property type="nucleotide sequence ID" value="NZ_AAEW02000009.1"/>
</dbReference>
<keyword evidence="13" id="KW-1185">Reference proteome</keyword>
<dbReference type="InterPro" id="IPR012160">
    <property type="entry name" value="LtaS-like"/>
</dbReference>
<dbReference type="PANTHER" id="PTHR47371">
    <property type="entry name" value="LIPOTEICHOIC ACID SYNTHASE"/>
    <property type="match status" value="1"/>
</dbReference>
<dbReference type="GO" id="GO:0046872">
    <property type="term" value="F:metal ion binding"/>
    <property type="evidence" value="ECO:0007669"/>
    <property type="project" value="UniProtKB-KW"/>
</dbReference>
<comment type="caution">
    <text evidence="12">The sequence shown here is derived from an EMBL/GenBank/DDBJ whole genome shotgun (WGS) entry which is preliminary data.</text>
</comment>
<dbReference type="AlphaFoldDB" id="Q1JZC4"/>
<evidence type="ECO:0000256" key="6">
    <source>
        <dbReference type="PIRSR" id="PIRSR005091-1"/>
    </source>
</evidence>
<evidence type="ECO:0000256" key="7">
    <source>
        <dbReference type="PIRSR" id="PIRSR005091-2"/>
    </source>
</evidence>
<feature type="transmembrane region" description="Helical" evidence="10">
    <location>
        <begin position="26"/>
        <end position="47"/>
    </location>
</feature>
<comment type="subcellular location">
    <subcellularLocation>
        <location evidence="1">Cell membrane</location>
        <topology evidence="1">Multi-pass membrane protein</topology>
    </subcellularLocation>
</comment>
<keyword evidence="7" id="KW-0464">Manganese</keyword>
<feature type="transmembrane region" description="Helical" evidence="10">
    <location>
        <begin position="95"/>
        <end position="118"/>
    </location>
</feature>
<proteinExistence type="predicted"/>
<keyword evidence="4 10" id="KW-1133">Transmembrane helix</keyword>
<keyword evidence="3 10" id="KW-0812">Transmembrane</keyword>
<evidence type="ECO:0000256" key="2">
    <source>
        <dbReference type="ARBA" id="ARBA00022475"/>
    </source>
</evidence>
<keyword evidence="7" id="KW-0479">Metal-binding</keyword>
<protein>
    <submittedName>
        <fullName evidence="12">Sulfatase</fullName>
    </submittedName>
</protein>
<organism evidence="12 13">
    <name type="scientific">Desulfuromonas acetoxidans (strain DSM 684 / 11070)</name>
    <dbReference type="NCBI Taxonomy" id="281689"/>
    <lineage>
        <taxon>Bacteria</taxon>
        <taxon>Pseudomonadati</taxon>
        <taxon>Thermodesulfobacteriota</taxon>
        <taxon>Desulfuromonadia</taxon>
        <taxon>Desulfuromonadales</taxon>
        <taxon>Desulfuromonadaceae</taxon>
        <taxon>Desulfuromonas</taxon>
    </lineage>
</organism>
<dbReference type="InterPro" id="IPR000917">
    <property type="entry name" value="Sulfatase_N"/>
</dbReference>
<feature type="binding site" evidence="8">
    <location>
        <position position="527"/>
    </location>
    <ligand>
        <name>Mn(2+)</name>
        <dbReference type="ChEBI" id="CHEBI:29035"/>
    </ligand>
</feature>
<dbReference type="GO" id="GO:0005886">
    <property type="term" value="C:plasma membrane"/>
    <property type="evidence" value="ECO:0007669"/>
    <property type="project" value="UniProtKB-SubCell"/>
</dbReference>
<keyword evidence="5 10" id="KW-0472">Membrane</keyword>
<feature type="transmembrane region" description="Helical" evidence="10">
    <location>
        <begin position="67"/>
        <end position="88"/>
    </location>
</feature>
<dbReference type="InterPro" id="IPR050448">
    <property type="entry name" value="OpgB/LTA_synthase_biosynth"/>
</dbReference>
<dbReference type="SUPFAM" id="SSF53649">
    <property type="entry name" value="Alkaline phosphatase-like"/>
    <property type="match status" value="1"/>
</dbReference>
<feature type="active site" evidence="6">
    <location>
        <position position="351"/>
    </location>
</feature>